<proteinExistence type="predicted"/>
<sequence>MDMDNCEHPDSTSTAFSNSLGSLGTVEFVVANTIGVTSNLDRDVKTHHRVEFDQWSRQLNKDDPNQTKLVDFVARKIQSSPCLMQSYPGNHERLHELQNENATTQDLIIDVGFALSLVERPGFLRFMDKTDSKLSMISRRTLSRTTIPALYNKMNESLKQFCSSSEYISLTLDIWASKRMRPFLSITVTDNSSNNIKTFGDRIILGFEQYFSMNGDDTTDGSRNER</sequence>
<dbReference type="EMBL" id="CAJNOJ010001198">
    <property type="protein sequence ID" value="CAF1546150.1"/>
    <property type="molecule type" value="Genomic_DNA"/>
</dbReference>
<reference evidence="6" key="1">
    <citation type="submission" date="2021-02" db="EMBL/GenBank/DDBJ databases">
        <authorList>
            <person name="Nowell W R."/>
        </authorList>
    </citation>
    <scope>NUCLEOTIDE SEQUENCE</scope>
</reference>
<dbReference type="OrthoDB" id="1607513at2759"/>
<comment type="caution">
    <text evidence="6">The sequence shown here is derived from an EMBL/GenBank/DDBJ whole genome shotgun (WGS) entry which is preliminary data.</text>
</comment>
<evidence type="ECO:0000313" key="6">
    <source>
        <dbReference type="EMBL" id="CAF1546150.1"/>
    </source>
</evidence>
<dbReference type="Proteomes" id="UP000663828">
    <property type="component" value="Unassembled WGS sequence"/>
</dbReference>
<comment type="subcellular location">
    <subcellularLocation>
        <location evidence="1">Nucleus</location>
    </subcellularLocation>
</comment>
<dbReference type="GO" id="GO:0005634">
    <property type="term" value="C:nucleus"/>
    <property type="evidence" value="ECO:0007669"/>
    <property type="project" value="UniProtKB-SubCell"/>
</dbReference>
<accession>A0A815WU40</accession>
<gene>
    <name evidence="6" type="ORF">EDS130_LOCUS45669</name>
    <name evidence="7" type="ORF">XAT740_LOCUS50962</name>
</gene>
<evidence type="ECO:0000313" key="9">
    <source>
        <dbReference type="Proteomes" id="UP000663852"/>
    </source>
</evidence>
<name>A0A815WU40_ADIRI</name>
<dbReference type="EMBL" id="CAJNOR010007969">
    <property type="protein sequence ID" value="CAF1626372.1"/>
    <property type="molecule type" value="Genomic_DNA"/>
</dbReference>
<dbReference type="PANTHER" id="PTHR46481:SF10">
    <property type="entry name" value="ZINC FINGER BED DOMAIN-CONTAINING PROTEIN 39"/>
    <property type="match status" value="1"/>
</dbReference>
<evidence type="ECO:0000256" key="3">
    <source>
        <dbReference type="ARBA" id="ARBA00022771"/>
    </source>
</evidence>
<evidence type="ECO:0000256" key="2">
    <source>
        <dbReference type="ARBA" id="ARBA00022723"/>
    </source>
</evidence>
<keyword evidence="2" id="KW-0479">Metal-binding</keyword>
<evidence type="ECO:0000256" key="5">
    <source>
        <dbReference type="ARBA" id="ARBA00023242"/>
    </source>
</evidence>
<keyword evidence="3" id="KW-0863">Zinc-finger</keyword>
<dbReference type="GO" id="GO:0008270">
    <property type="term" value="F:zinc ion binding"/>
    <property type="evidence" value="ECO:0007669"/>
    <property type="project" value="UniProtKB-KW"/>
</dbReference>
<organism evidence="6 9">
    <name type="scientific">Adineta ricciae</name>
    <name type="common">Rotifer</name>
    <dbReference type="NCBI Taxonomy" id="249248"/>
    <lineage>
        <taxon>Eukaryota</taxon>
        <taxon>Metazoa</taxon>
        <taxon>Spiralia</taxon>
        <taxon>Gnathifera</taxon>
        <taxon>Rotifera</taxon>
        <taxon>Eurotatoria</taxon>
        <taxon>Bdelloidea</taxon>
        <taxon>Adinetida</taxon>
        <taxon>Adinetidae</taxon>
        <taxon>Adineta</taxon>
    </lineage>
</organism>
<evidence type="ECO:0000313" key="8">
    <source>
        <dbReference type="Proteomes" id="UP000663828"/>
    </source>
</evidence>
<dbReference type="Proteomes" id="UP000663852">
    <property type="component" value="Unassembled WGS sequence"/>
</dbReference>
<protein>
    <submittedName>
        <fullName evidence="6">Uncharacterized protein</fullName>
    </submittedName>
</protein>
<evidence type="ECO:0000256" key="1">
    <source>
        <dbReference type="ARBA" id="ARBA00004123"/>
    </source>
</evidence>
<keyword evidence="8" id="KW-1185">Reference proteome</keyword>
<dbReference type="AlphaFoldDB" id="A0A815WU40"/>
<evidence type="ECO:0000313" key="7">
    <source>
        <dbReference type="EMBL" id="CAF1626372.1"/>
    </source>
</evidence>
<keyword evidence="5" id="KW-0539">Nucleus</keyword>
<keyword evidence="4" id="KW-0862">Zinc</keyword>
<dbReference type="InterPro" id="IPR052035">
    <property type="entry name" value="ZnF_BED_domain_contain"/>
</dbReference>
<evidence type="ECO:0000256" key="4">
    <source>
        <dbReference type="ARBA" id="ARBA00022833"/>
    </source>
</evidence>
<dbReference type="PANTHER" id="PTHR46481">
    <property type="entry name" value="ZINC FINGER BED DOMAIN-CONTAINING PROTEIN 4"/>
    <property type="match status" value="1"/>
</dbReference>